<protein>
    <submittedName>
        <fullName evidence="5 6">Uncharacterized protein</fullName>
    </submittedName>
</protein>
<dbReference type="ExpressionAtlas" id="A0A0Q3ENQ2">
    <property type="expression patterns" value="baseline"/>
</dbReference>
<dbReference type="Gramene" id="PNT63318">
    <property type="protein sequence ID" value="PNT63318"/>
    <property type="gene ID" value="BRADI_4g14111v3"/>
</dbReference>
<dbReference type="EMBL" id="CM000883">
    <property type="protein sequence ID" value="KQJ87892.1"/>
    <property type="molecule type" value="Genomic_DNA"/>
</dbReference>
<keyword evidence="7" id="KW-1185">Reference proteome</keyword>
<reference evidence="5" key="2">
    <citation type="submission" date="2017-06" db="EMBL/GenBank/DDBJ databases">
        <title>WGS assembly of Brachypodium distachyon.</title>
        <authorList>
            <consortium name="The International Brachypodium Initiative"/>
            <person name="Lucas S."/>
            <person name="Harmon-Smith M."/>
            <person name="Lail K."/>
            <person name="Tice H."/>
            <person name="Grimwood J."/>
            <person name="Bruce D."/>
            <person name="Barry K."/>
            <person name="Shu S."/>
            <person name="Lindquist E."/>
            <person name="Wang M."/>
            <person name="Pitluck S."/>
            <person name="Vogel J.P."/>
            <person name="Garvin D.F."/>
            <person name="Mockler T.C."/>
            <person name="Schmutz J."/>
            <person name="Rokhsar D."/>
            <person name="Bevan M.W."/>
        </authorList>
    </citation>
    <scope>NUCLEOTIDE SEQUENCE</scope>
    <source>
        <strain evidence="5">Bd21</strain>
    </source>
</reference>
<keyword evidence="2 4" id="KW-1133">Transmembrane helix</keyword>
<dbReference type="GO" id="GO:0016020">
    <property type="term" value="C:membrane"/>
    <property type="evidence" value="ECO:0007669"/>
    <property type="project" value="InterPro"/>
</dbReference>
<feature type="transmembrane region" description="Helical" evidence="4">
    <location>
        <begin position="40"/>
        <end position="62"/>
    </location>
</feature>
<dbReference type="GO" id="GO:0022857">
    <property type="term" value="F:transmembrane transporter activity"/>
    <property type="evidence" value="ECO:0007669"/>
    <property type="project" value="InterPro"/>
</dbReference>
<proteinExistence type="predicted"/>
<dbReference type="Gramene" id="KQJ87892">
    <property type="protein sequence ID" value="KQJ87892"/>
    <property type="gene ID" value="BRADI_4g14111v3"/>
</dbReference>
<dbReference type="EnsemblPlants" id="KQJ87892">
    <property type="protein sequence ID" value="KQJ87892"/>
    <property type="gene ID" value="BRADI_4g14111v3"/>
</dbReference>
<dbReference type="InterPro" id="IPR030184">
    <property type="entry name" value="WAT1-related"/>
</dbReference>
<keyword evidence="1 4" id="KW-0812">Transmembrane</keyword>
<name>A0A0Q3ENQ2_BRADI</name>
<organism evidence="5">
    <name type="scientific">Brachypodium distachyon</name>
    <name type="common">Purple false brome</name>
    <name type="synonym">Trachynia distachya</name>
    <dbReference type="NCBI Taxonomy" id="15368"/>
    <lineage>
        <taxon>Eukaryota</taxon>
        <taxon>Viridiplantae</taxon>
        <taxon>Streptophyta</taxon>
        <taxon>Embryophyta</taxon>
        <taxon>Tracheophyta</taxon>
        <taxon>Spermatophyta</taxon>
        <taxon>Magnoliopsida</taxon>
        <taxon>Liliopsida</taxon>
        <taxon>Poales</taxon>
        <taxon>Poaceae</taxon>
        <taxon>BOP clade</taxon>
        <taxon>Pooideae</taxon>
        <taxon>Stipodae</taxon>
        <taxon>Brachypodieae</taxon>
        <taxon>Brachypodium</taxon>
    </lineage>
</organism>
<evidence type="ECO:0000313" key="7">
    <source>
        <dbReference type="Proteomes" id="UP000008810"/>
    </source>
</evidence>
<dbReference type="EnsemblPlants" id="PNT63318">
    <property type="protein sequence ID" value="PNT63318"/>
    <property type="gene ID" value="BRADI_4g14111v3"/>
</dbReference>
<evidence type="ECO:0000256" key="2">
    <source>
        <dbReference type="ARBA" id="ARBA00022989"/>
    </source>
</evidence>
<accession>A0A0Q3ENQ2</accession>
<dbReference type="EMBL" id="CM000883">
    <property type="protein sequence ID" value="PNT63318.1"/>
    <property type="molecule type" value="Genomic_DNA"/>
</dbReference>
<evidence type="ECO:0000313" key="6">
    <source>
        <dbReference type="EnsemblPlants" id="KQJ87892"/>
    </source>
</evidence>
<reference evidence="5 6" key="1">
    <citation type="journal article" date="2010" name="Nature">
        <title>Genome sequencing and analysis of the model grass Brachypodium distachyon.</title>
        <authorList>
            <consortium name="International Brachypodium Initiative"/>
        </authorList>
    </citation>
    <scope>NUCLEOTIDE SEQUENCE [LARGE SCALE GENOMIC DNA]</scope>
    <source>
        <strain evidence="5 6">Bd21</strain>
    </source>
</reference>
<evidence type="ECO:0000313" key="5">
    <source>
        <dbReference type="EMBL" id="KQJ87892.1"/>
    </source>
</evidence>
<dbReference type="PANTHER" id="PTHR31218">
    <property type="entry name" value="WAT1-RELATED PROTEIN"/>
    <property type="match status" value="1"/>
</dbReference>
<dbReference type="Proteomes" id="UP000008810">
    <property type="component" value="Chromosome 4"/>
</dbReference>
<dbReference type="OrthoDB" id="616569at2759"/>
<evidence type="ECO:0000256" key="1">
    <source>
        <dbReference type="ARBA" id="ARBA00022692"/>
    </source>
</evidence>
<dbReference type="STRING" id="15368.A0A0Q3ENQ2"/>
<evidence type="ECO:0000256" key="4">
    <source>
        <dbReference type="SAM" id="Phobius"/>
    </source>
</evidence>
<dbReference type="AlphaFoldDB" id="A0A0Q3ENQ2"/>
<gene>
    <name evidence="5" type="ORF">BRADI_4g14111v3</name>
</gene>
<dbReference type="InParanoid" id="A0A0Q3ENQ2"/>
<reference evidence="6" key="3">
    <citation type="submission" date="2018-08" db="UniProtKB">
        <authorList>
            <consortium name="EnsemblPlants"/>
        </authorList>
    </citation>
    <scope>IDENTIFICATION</scope>
    <source>
        <strain evidence="6">cv. Bd21</strain>
    </source>
</reference>
<evidence type="ECO:0000256" key="3">
    <source>
        <dbReference type="ARBA" id="ARBA00023136"/>
    </source>
</evidence>
<sequence>MWNSSNLKEWLPVLFMVMIQFFNVGVLLLVKVVADDGSSMWNILTYRFFLGALLAVPLAIFYEKGKLKELTLKAFIWMFISALVGFTIPGLYYIGLGDTSPGYAINFLQHHTNRDIHPRSSLQEGATEHFEPGGEHQGDWNPGLCWGNADH</sequence>
<feature type="transmembrane region" description="Helical" evidence="4">
    <location>
        <begin position="74"/>
        <end position="94"/>
    </location>
</feature>
<keyword evidence="3 4" id="KW-0472">Membrane</keyword>
<feature type="transmembrane region" description="Helical" evidence="4">
    <location>
        <begin position="12"/>
        <end position="34"/>
    </location>
</feature>